<accession>A0A7S3NJE9</accession>
<evidence type="ECO:0000313" key="3">
    <source>
        <dbReference type="EMBL" id="CAE0364206.1"/>
    </source>
</evidence>
<feature type="region of interest" description="Disordered" evidence="1">
    <location>
        <begin position="362"/>
        <end position="411"/>
    </location>
</feature>
<dbReference type="InterPro" id="IPR001683">
    <property type="entry name" value="PX_dom"/>
</dbReference>
<feature type="compositionally biased region" description="Low complexity" evidence="1">
    <location>
        <begin position="368"/>
        <end position="377"/>
    </location>
</feature>
<dbReference type="Pfam" id="PF00787">
    <property type="entry name" value="PX"/>
    <property type="match status" value="1"/>
</dbReference>
<dbReference type="InterPro" id="IPR036871">
    <property type="entry name" value="PX_dom_sf"/>
</dbReference>
<gene>
    <name evidence="3" type="ORF">ALAG00032_LOCUS4947</name>
</gene>
<protein>
    <recommendedName>
        <fullName evidence="2">PX domain-containing protein</fullName>
    </recommendedName>
</protein>
<dbReference type="AlphaFoldDB" id="A0A7S3NJE9"/>
<feature type="region of interest" description="Disordered" evidence="1">
    <location>
        <begin position="423"/>
        <end position="491"/>
    </location>
</feature>
<dbReference type="Gene3D" id="3.30.1520.10">
    <property type="entry name" value="Phox-like domain"/>
    <property type="match status" value="1"/>
</dbReference>
<dbReference type="EMBL" id="HBIJ01007037">
    <property type="protein sequence ID" value="CAE0364206.1"/>
    <property type="molecule type" value="Transcribed_RNA"/>
</dbReference>
<dbReference type="PROSITE" id="PS50195">
    <property type="entry name" value="PX"/>
    <property type="match status" value="1"/>
</dbReference>
<reference evidence="3" key="1">
    <citation type="submission" date="2021-01" db="EMBL/GenBank/DDBJ databases">
        <authorList>
            <person name="Corre E."/>
            <person name="Pelletier E."/>
            <person name="Niang G."/>
            <person name="Scheremetjew M."/>
            <person name="Finn R."/>
            <person name="Kale V."/>
            <person name="Holt S."/>
            <person name="Cochrane G."/>
            <person name="Meng A."/>
            <person name="Brown T."/>
            <person name="Cohen L."/>
        </authorList>
    </citation>
    <scope>NUCLEOTIDE SEQUENCE</scope>
    <source>
        <strain evidence="3">CCMP1510</strain>
    </source>
</reference>
<dbReference type="SMART" id="SM00312">
    <property type="entry name" value="PX"/>
    <property type="match status" value="1"/>
</dbReference>
<dbReference type="CDD" id="cd06093">
    <property type="entry name" value="PX_domain"/>
    <property type="match status" value="1"/>
</dbReference>
<sequence length="491" mass="53815">MPVSIFAGEVCRSWKFEDREGIKHEVSLWHHPLTGARAAMVDHEELEGSLGTSSVFHAARTSMPFQAGSAHGIISINRASLGFEYACSVDGILVPEATTAQSREKIPGYATRFNPSEDEIQTASYTSRVESYATSRDHAQPTLAIAWYCVATFETRSGRELTRVHRRFRDFVELDESIQAAFAGHHMLSSVPPLPSKRFKLVQDHLDSAFLESRRHELDDYVRRLCAVPRVWATPAMKPFFGLADGAREYSIIFSHRTLGFTVGKCGPKKSPEAGDSVYEPPDFPAFIASIVDTSVQENNIPVFSASAQGPSPKQELPQVGDLLSKISGRATCNLPFKTVVAAIRDSSRPIVLHFIGSGRLPSTGNRPPLVTATPPGTLAPPPTAMKNNANTYVDDPFSSTPHYPPPPSSVRAFARLPETQTTWGQSTAAARHARNDTSENKSYESSVAAAERSLFEDPQPSRQQISKQTNTNLFVDDNPFSTPDDSTITL</sequence>
<name>A0A7S3NJE9_9STRA</name>
<organism evidence="3">
    <name type="scientific">Aureoumbra lagunensis</name>
    <dbReference type="NCBI Taxonomy" id="44058"/>
    <lineage>
        <taxon>Eukaryota</taxon>
        <taxon>Sar</taxon>
        <taxon>Stramenopiles</taxon>
        <taxon>Ochrophyta</taxon>
        <taxon>Pelagophyceae</taxon>
        <taxon>Pelagomonadales</taxon>
        <taxon>Aureoumbra</taxon>
    </lineage>
</organism>
<proteinExistence type="predicted"/>
<dbReference type="GO" id="GO:0035091">
    <property type="term" value="F:phosphatidylinositol binding"/>
    <property type="evidence" value="ECO:0007669"/>
    <property type="project" value="InterPro"/>
</dbReference>
<feature type="compositionally biased region" description="Basic and acidic residues" evidence="1">
    <location>
        <begin position="434"/>
        <end position="443"/>
    </location>
</feature>
<evidence type="ECO:0000259" key="2">
    <source>
        <dbReference type="PROSITE" id="PS50195"/>
    </source>
</evidence>
<evidence type="ECO:0000256" key="1">
    <source>
        <dbReference type="SAM" id="MobiDB-lite"/>
    </source>
</evidence>
<feature type="compositionally biased region" description="Polar residues" evidence="1">
    <location>
        <begin position="461"/>
        <end position="491"/>
    </location>
</feature>
<feature type="domain" description="PX" evidence="2">
    <location>
        <begin position="126"/>
        <end position="248"/>
    </location>
</feature>
<dbReference type="SUPFAM" id="SSF64268">
    <property type="entry name" value="PX domain"/>
    <property type="match status" value="1"/>
</dbReference>